<dbReference type="InterPro" id="IPR050266">
    <property type="entry name" value="AB_hydrolase_sf"/>
</dbReference>
<keyword evidence="2" id="KW-0378">Hydrolase</keyword>
<dbReference type="GO" id="GO:0016020">
    <property type="term" value="C:membrane"/>
    <property type="evidence" value="ECO:0007669"/>
    <property type="project" value="TreeGrafter"/>
</dbReference>
<dbReference type="SUPFAM" id="SSF53474">
    <property type="entry name" value="alpha/beta-Hydrolases"/>
    <property type="match status" value="1"/>
</dbReference>
<dbReference type="AlphaFoldDB" id="A0A2R8BLK2"/>
<keyword evidence="3" id="KW-1185">Reference proteome</keyword>
<name>A0A2R8BLK2_9RHOB</name>
<organism evidence="2 3">
    <name type="scientific">Albidovulum aquaemixtae</name>
    <dbReference type="NCBI Taxonomy" id="1542388"/>
    <lineage>
        <taxon>Bacteria</taxon>
        <taxon>Pseudomonadati</taxon>
        <taxon>Pseudomonadota</taxon>
        <taxon>Alphaproteobacteria</taxon>
        <taxon>Rhodobacterales</taxon>
        <taxon>Paracoccaceae</taxon>
        <taxon>Albidovulum</taxon>
    </lineage>
</organism>
<feature type="domain" description="AB hydrolase-1" evidence="1">
    <location>
        <begin position="19"/>
        <end position="248"/>
    </location>
</feature>
<sequence>MTRSPTGTAFDMTGPESAPVVALIHGLGLNRALWQWLAPHIVDRYRVLAYDLLGHGESSPPQPDPTLKSLSDQLTGLLDHLGIDKVSAVGFSLGGMVARRFAQDHPGRVAALGVLHSPHRRTKEAQAAIRARVEQARAEGPRVTVEAALVRWFTDDYRTANSGVMQLVRSWVLANDPDVYPDLYRILAEGVEEIVAPNPPIACPALVITADEDFGNGPEMTHAIAAEIANAETQILPGLRHMALVEDPPAVNAPLIAFLDRHLAAGTFGARRAGSGA</sequence>
<dbReference type="Proteomes" id="UP000244924">
    <property type="component" value="Unassembled WGS sequence"/>
</dbReference>
<dbReference type="GO" id="GO:0047570">
    <property type="term" value="F:3-oxoadipate enol-lactonase activity"/>
    <property type="evidence" value="ECO:0007669"/>
    <property type="project" value="UniProtKB-EC"/>
</dbReference>
<reference evidence="2 3" key="1">
    <citation type="submission" date="2018-03" db="EMBL/GenBank/DDBJ databases">
        <authorList>
            <person name="Keele B.F."/>
        </authorList>
    </citation>
    <scope>NUCLEOTIDE SEQUENCE [LARGE SCALE GENOMIC DNA]</scope>
    <source>
        <strain evidence="2 3">CECT 8626</strain>
    </source>
</reference>
<dbReference type="Gene3D" id="3.40.50.1820">
    <property type="entry name" value="alpha/beta hydrolase"/>
    <property type="match status" value="1"/>
</dbReference>
<dbReference type="InterPro" id="IPR029058">
    <property type="entry name" value="AB_hydrolase_fold"/>
</dbReference>
<dbReference type="EC" id="3.1.1.24" evidence="2"/>
<dbReference type="GO" id="GO:0047372">
    <property type="term" value="F:monoacylglycerol lipase activity"/>
    <property type="evidence" value="ECO:0007669"/>
    <property type="project" value="TreeGrafter"/>
</dbReference>
<protein>
    <submittedName>
        <fullName evidence="2">3-oxoadipate enol-lactonase 2</fullName>
        <ecNumber evidence="2">3.1.1.24</ecNumber>
    </submittedName>
</protein>
<evidence type="ECO:0000313" key="2">
    <source>
        <dbReference type="EMBL" id="SPH24245.1"/>
    </source>
</evidence>
<evidence type="ECO:0000259" key="1">
    <source>
        <dbReference type="Pfam" id="PF00561"/>
    </source>
</evidence>
<dbReference type="GO" id="GO:0046464">
    <property type="term" value="P:acylglycerol catabolic process"/>
    <property type="evidence" value="ECO:0007669"/>
    <property type="project" value="TreeGrafter"/>
</dbReference>
<dbReference type="PANTHER" id="PTHR43798:SF33">
    <property type="entry name" value="HYDROLASE, PUTATIVE (AFU_ORTHOLOGUE AFUA_2G14860)-RELATED"/>
    <property type="match status" value="1"/>
</dbReference>
<dbReference type="OrthoDB" id="9785847at2"/>
<dbReference type="Pfam" id="PF00561">
    <property type="entry name" value="Abhydrolase_1"/>
    <property type="match status" value="1"/>
</dbReference>
<dbReference type="InterPro" id="IPR000073">
    <property type="entry name" value="AB_hydrolase_1"/>
</dbReference>
<evidence type="ECO:0000313" key="3">
    <source>
        <dbReference type="Proteomes" id="UP000244924"/>
    </source>
</evidence>
<dbReference type="EMBL" id="OMOQ01000003">
    <property type="protein sequence ID" value="SPH24245.1"/>
    <property type="molecule type" value="Genomic_DNA"/>
</dbReference>
<proteinExistence type="predicted"/>
<dbReference type="PANTHER" id="PTHR43798">
    <property type="entry name" value="MONOACYLGLYCEROL LIPASE"/>
    <property type="match status" value="1"/>
</dbReference>
<dbReference type="RefSeq" id="WP_108854283.1">
    <property type="nucleotide sequence ID" value="NZ_OMOQ01000003.1"/>
</dbReference>
<dbReference type="PRINTS" id="PR00111">
    <property type="entry name" value="ABHYDROLASE"/>
</dbReference>
<gene>
    <name evidence="2" type="primary">catD_1</name>
    <name evidence="2" type="ORF">DEA8626_03296</name>
</gene>
<accession>A0A2R8BLK2</accession>